<gene>
    <name evidence="3" type="ORF">TrRE_jg4579</name>
</gene>
<organism evidence="3 4">
    <name type="scientific">Triparma retinervis</name>
    <dbReference type="NCBI Taxonomy" id="2557542"/>
    <lineage>
        <taxon>Eukaryota</taxon>
        <taxon>Sar</taxon>
        <taxon>Stramenopiles</taxon>
        <taxon>Ochrophyta</taxon>
        <taxon>Bolidophyceae</taxon>
        <taxon>Parmales</taxon>
        <taxon>Triparmaceae</taxon>
        <taxon>Triparma</taxon>
    </lineage>
</organism>
<evidence type="ECO:0000256" key="1">
    <source>
        <dbReference type="SAM" id="MobiDB-lite"/>
    </source>
</evidence>
<dbReference type="PANTHER" id="PTHR34203:SF15">
    <property type="entry name" value="SLL1173 PROTEIN"/>
    <property type="match status" value="1"/>
</dbReference>
<dbReference type="Proteomes" id="UP001165082">
    <property type="component" value="Unassembled WGS sequence"/>
</dbReference>
<feature type="compositionally biased region" description="Low complexity" evidence="1">
    <location>
        <begin position="1"/>
        <end position="29"/>
    </location>
</feature>
<reference evidence="3" key="1">
    <citation type="submission" date="2022-07" db="EMBL/GenBank/DDBJ databases">
        <title>Genome analysis of Parmales, a sister group of diatoms, reveals the evolutionary specialization of diatoms from phago-mixotrophs to photoautotrophs.</title>
        <authorList>
            <person name="Ban H."/>
            <person name="Sato S."/>
            <person name="Yoshikawa S."/>
            <person name="Kazumasa Y."/>
            <person name="Nakamura Y."/>
            <person name="Ichinomiya M."/>
            <person name="Saitoh K."/>
            <person name="Sato N."/>
            <person name="Blanc-Mathieu R."/>
            <person name="Endo H."/>
            <person name="Kuwata A."/>
            <person name="Ogata H."/>
        </authorList>
    </citation>
    <scope>NUCLEOTIDE SEQUENCE</scope>
</reference>
<accession>A0A9W7AUP2</accession>
<dbReference type="EMBL" id="BRXZ01001704">
    <property type="protein sequence ID" value="GMH76936.1"/>
    <property type="molecule type" value="Genomic_DNA"/>
</dbReference>
<comment type="caution">
    <text evidence="3">The sequence shown here is derived from an EMBL/GenBank/DDBJ whole genome shotgun (WGS) entry which is preliminary data.</text>
</comment>
<feature type="region of interest" description="Disordered" evidence="1">
    <location>
        <begin position="235"/>
        <end position="260"/>
    </location>
</feature>
<dbReference type="InterPro" id="IPR029063">
    <property type="entry name" value="SAM-dependent_MTases_sf"/>
</dbReference>
<proteinExistence type="predicted"/>
<dbReference type="PANTHER" id="PTHR34203">
    <property type="entry name" value="METHYLTRANSFERASE, FKBM FAMILY PROTEIN"/>
    <property type="match status" value="1"/>
</dbReference>
<feature type="compositionally biased region" description="Low complexity" evidence="1">
    <location>
        <begin position="290"/>
        <end position="311"/>
    </location>
</feature>
<dbReference type="Gene3D" id="3.40.50.150">
    <property type="entry name" value="Vaccinia Virus protein VP39"/>
    <property type="match status" value="1"/>
</dbReference>
<evidence type="ECO:0000259" key="2">
    <source>
        <dbReference type="Pfam" id="PF05050"/>
    </source>
</evidence>
<keyword evidence="4" id="KW-1185">Reference proteome</keyword>
<sequence>MQQQGMQQQGMQQQGMQQQGMQQQSMQQSVPQEKNSSKEDTLMPPPRSRANSIDLPASEKSPAATKPKAEAKGKKKRKNDSTTKKTGKSAKKKPKVKVAKRSSSSAKPNETDVPLLLPPTPGPTTNPDASLMDYSPSLFAGLPSASSMSGATNQSFQSLMNLDAENSIMALSGSTNNHHTNSIPSNNKNGGGGGGSGNKNNCDGDGNRGNDGGAASGTSEIAAYIPGKNLLGQVLDNANRSNSNSNNNNDAQASNSWGGLDNFDDQNIEFSRLEFSERSQAAFADGTNASGRGSRSGNPSSLLNSPGLAMTPGGGAGSGGALSDEMANDMADGLRNLGTPQKKGKRSLFDNVVKSGTKKRYLGKPQSPSRWRFVMALLASHLLAYGAGFLSQVLQKSSDGFSRLIQGVNVATLDWTTTAAFSDIPTENSPARLGGAFERYLEMSLPPGSRRTCSGEGPSSPLCSLALHSEVPGMEGLYVWEKHPRPIIMPYNSHMTWYAENQSEVKLISLMRGLLERSAPSGGGLVVDMGINDGYVAGLGAAYGFPVVAADGQPECVRRFLLAAAVNGWEGVRVFNRIVTDQDIEIKVPLGVCGGGSRYVDQGGAAVISKGRGVVVEGVKGVASVKSVTLDSLVGGEKVLFFHLDVEGAELSVLKSGKRALSEGRIMNIVWEFGPHRWAKRREEAIEELEGYMRGFDCYDLKEVEVGGLFSRLIGREGLEGAKVIDDWRDKWKETEKVMRITDIWCSKRVK</sequence>
<feature type="region of interest" description="Disordered" evidence="1">
    <location>
        <begin position="285"/>
        <end position="326"/>
    </location>
</feature>
<dbReference type="InterPro" id="IPR006342">
    <property type="entry name" value="FkbM_mtfrase"/>
</dbReference>
<feature type="compositionally biased region" description="Low complexity" evidence="1">
    <location>
        <begin position="237"/>
        <end position="256"/>
    </location>
</feature>
<name>A0A9W7AUP2_9STRA</name>
<feature type="region of interest" description="Disordered" evidence="1">
    <location>
        <begin position="331"/>
        <end position="350"/>
    </location>
</feature>
<evidence type="ECO:0000313" key="4">
    <source>
        <dbReference type="Proteomes" id="UP001165082"/>
    </source>
</evidence>
<dbReference type="AlphaFoldDB" id="A0A9W7AUP2"/>
<feature type="region of interest" description="Disordered" evidence="1">
    <location>
        <begin position="172"/>
        <end position="214"/>
    </location>
</feature>
<dbReference type="InterPro" id="IPR052514">
    <property type="entry name" value="SAM-dependent_MTase"/>
</dbReference>
<feature type="domain" description="Methyltransferase FkbM" evidence="2">
    <location>
        <begin position="620"/>
        <end position="694"/>
    </location>
</feature>
<feature type="region of interest" description="Disordered" evidence="1">
    <location>
        <begin position="1"/>
        <end position="132"/>
    </location>
</feature>
<feature type="compositionally biased region" description="Basic residues" evidence="1">
    <location>
        <begin position="85"/>
        <end position="100"/>
    </location>
</feature>
<evidence type="ECO:0000313" key="3">
    <source>
        <dbReference type="EMBL" id="GMH76936.1"/>
    </source>
</evidence>
<dbReference type="Pfam" id="PF05050">
    <property type="entry name" value="Methyltransf_21"/>
    <property type="match status" value="1"/>
</dbReference>
<feature type="compositionally biased region" description="Polar residues" evidence="1">
    <location>
        <begin position="172"/>
        <end position="184"/>
    </location>
</feature>
<protein>
    <recommendedName>
        <fullName evidence="2">Methyltransferase FkbM domain-containing protein</fullName>
    </recommendedName>
</protein>
<dbReference type="SUPFAM" id="SSF53335">
    <property type="entry name" value="S-adenosyl-L-methionine-dependent methyltransferases"/>
    <property type="match status" value="1"/>
</dbReference>
<dbReference type="NCBIfam" id="TIGR01444">
    <property type="entry name" value="fkbM_fam"/>
    <property type="match status" value="1"/>
</dbReference>